<dbReference type="AlphaFoldDB" id="A0A285CZC8"/>
<dbReference type="GO" id="GO:0005886">
    <property type="term" value="C:plasma membrane"/>
    <property type="evidence" value="ECO:0007669"/>
    <property type="project" value="UniProtKB-SubCell"/>
</dbReference>
<proteinExistence type="predicted"/>
<sequence length="63" mass="6688">MLQLRGFGGLIVLALDLWALVSIVGSSASTGRKVLWALIVILLPVAGFILWLFLGPRAASRGI</sequence>
<dbReference type="InterPro" id="IPR027379">
    <property type="entry name" value="CLS_N"/>
</dbReference>
<feature type="transmembrane region" description="Helical" evidence="6">
    <location>
        <begin position="7"/>
        <end position="28"/>
    </location>
</feature>
<keyword evidence="9" id="KW-1185">Reference proteome</keyword>
<evidence type="ECO:0000313" key="9">
    <source>
        <dbReference type="Proteomes" id="UP000219467"/>
    </source>
</evidence>
<evidence type="ECO:0000256" key="4">
    <source>
        <dbReference type="ARBA" id="ARBA00022989"/>
    </source>
</evidence>
<organism evidence="8 9">
    <name type="scientific">Cereibacter ovatus</name>
    <dbReference type="NCBI Taxonomy" id="439529"/>
    <lineage>
        <taxon>Bacteria</taxon>
        <taxon>Pseudomonadati</taxon>
        <taxon>Pseudomonadota</taxon>
        <taxon>Alphaproteobacteria</taxon>
        <taxon>Rhodobacterales</taxon>
        <taxon>Paracoccaceae</taxon>
        <taxon>Cereibacter</taxon>
    </lineage>
</organism>
<keyword evidence="3 6" id="KW-0812">Transmembrane</keyword>
<accession>A0A285CZC8</accession>
<keyword evidence="5 6" id="KW-0472">Membrane</keyword>
<keyword evidence="4 6" id="KW-1133">Transmembrane helix</keyword>
<evidence type="ECO:0000256" key="2">
    <source>
        <dbReference type="ARBA" id="ARBA00022475"/>
    </source>
</evidence>
<dbReference type="Proteomes" id="UP000219467">
    <property type="component" value="Unassembled WGS sequence"/>
</dbReference>
<evidence type="ECO:0000256" key="6">
    <source>
        <dbReference type="SAM" id="Phobius"/>
    </source>
</evidence>
<feature type="domain" description="Cardiolipin synthase N-terminal" evidence="7">
    <location>
        <begin position="14"/>
        <end position="56"/>
    </location>
</feature>
<gene>
    <name evidence="8" type="ORF">SAMN05878503_11264</name>
</gene>
<reference evidence="9" key="1">
    <citation type="submission" date="2017-08" db="EMBL/GenBank/DDBJ databases">
        <authorList>
            <person name="Varghese N."/>
            <person name="Submissions S."/>
        </authorList>
    </citation>
    <scope>NUCLEOTIDE SEQUENCE [LARGE SCALE GENOMIC DNA]</scope>
    <source>
        <strain evidence="9">JA234</strain>
    </source>
</reference>
<feature type="transmembrane region" description="Helical" evidence="6">
    <location>
        <begin position="34"/>
        <end position="54"/>
    </location>
</feature>
<evidence type="ECO:0000313" key="8">
    <source>
        <dbReference type="EMBL" id="SNX72416.1"/>
    </source>
</evidence>
<name>A0A285CZC8_9RHOB</name>
<evidence type="ECO:0000256" key="1">
    <source>
        <dbReference type="ARBA" id="ARBA00004651"/>
    </source>
</evidence>
<dbReference type="Pfam" id="PF13396">
    <property type="entry name" value="PLDc_N"/>
    <property type="match status" value="1"/>
</dbReference>
<keyword evidence="2" id="KW-1003">Cell membrane</keyword>
<dbReference type="EMBL" id="OAOQ01000012">
    <property type="protein sequence ID" value="SNX72416.1"/>
    <property type="molecule type" value="Genomic_DNA"/>
</dbReference>
<evidence type="ECO:0000256" key="5">
    <source>
        <dbReference type="ARBA" id="ARBA00023136"/>
    </source>
</evidence>
<protein>
    <submittedName>
        <fullName evidence="8">Phospholipase D-like protein</fullName>
    </submittedName>
</protein>
<comment type="subcellular location">
    <subcellularLocation>
        <location evidence="1">Cell membrane</location>
        <topology evidence="1">Multi-pass membrane protein</topology>
    </subcellularLocation>
</comment>
<evidence type="ECO:0000259" key="7">
    <source>
        <dbReference type="Pfam" id="PF13396"/>
    </source>
</evidence>
<evidence type="ECO:0000256" key="3">
    <source>
        <dbReference type="ARBA" id="ARBA00022692"/>
    </source>
</evidence>